<proteinExistence type="predicted"/>
<protein>
    <submittedName>
        <fullName evidence="1">Uncharacterized protein</fullName>
    </submittedName>
</protein>
<dbReference type="STRING" id="695939.SAMN00790413_03570"/>
<dbReference type="AlphaFoldDB" id="A0A1W1UXS8"/>
<dbReference type="EMBL" id="FWWU01000008">
    <property type="protein sequence ID" value="SMB85859.1"/>
    <property type="molecule type" value="Genomic_DNA"/>
</dbReference>
<keyword evidence="2" id="KW-1185">Reference proteome</keyword>
<organism evidence="1 2">
    <name type="scientific">Deinococcus hopiensis KR-140</name>
    <dbReference type="NCBI Taxonomy" id="695939"/>
    <lineage>
        <taxon>Bacteria</taxon>
        <taxon>Thermotogati</taxon>
        <taxon>Deinococcota</taxon>
        <taxon>Deinococci</taxon>
        <taxon>Deinococcales</taxon>
        <taxon>Deinococcaceae</taxon>
        <taxon>Deinococcus</taxon>
    </lineage>
</organism>
<gene>
    <name evidence="1" type="ORF">SAMN00790413_03570</name>
</gene>
<sequence>MTAAIAISSSGESVRFAANVKALSPLAASYPVGMINAADRDWVVALGACRTLQAAGGTVEDVLLFLRRAGFWKMDSIRALRELEGMTLGEAKIAVHAGPTWSDRYEMDEALHDQVEAALDSFGKETQSNEGKKE</sequence>
<name>A0A1W1UXS8_9DEIO</name>
<evidence type="ECO:0000313" key="2">
    <source>
        <dbReference type="Proteomes" id="UP000192582"/>
    </source>
</evidence>
<evidence type="ECO:0000313" key="1">
    <source>
        <dbReference type="EMBL" id="SMB85859.1"/>
    </source>
</evidence>
<accession>A0A1W1UXS8</accession>
<reference evidence="1 2" key="1">
    <citation type="submission" date="2017-04" db="EMBL/GenBank/DDBJ databases">
        <authorList>
            <person name="Afonso C.L."/>
            <person name="Miller P.J."/>
            <person name="Scott M.A."/>
            <person name="Spackman E."/>
            <person name="Goraichik I."/>
            <person name="Dimitrov K.M."/>
            <person name="Suarez D.L."/>
            <person name="Swayne D.E."/>
        </authorList>
    </citation>
    <scope>NUCLEOTIDE SEQUENCE [LARGE SCALE GENOMIC DNA]</scope>
    <source>
        <strain evidence="1 2">KR-140</strain>
    </source>
</reference>
<dbReference type="Proteomes" id="UP000192582">
    <property type="component" value="Unassembled WGS sequence"/>
</dbReference>